<evidence type="ECO:0000313" key="9">
    <source>
        <dbReference type="EMBL" id="PZA13707.1"/>
    </source>
</evidence>
<dbReference type="Proteomes" id="UP000248134">
    <property type="component" value="Unassembled WGS sequence"/>
</dbReference>
<dbReference type="Gene3D" id="1.20.144.10">
    <property type="entry name" value="Phosphatidic acid phosphatase type 2/haloperoxidase"/>
    <property type="match status" value="1"/>
</dbReference>
<dbReference type="RefSeq" id="WP_110784171.1">
    <property type="nucleotide sequence ID" value="NZ_QKQS01000003.1"/>
</dbReference>
<evidence type="ECO:0000259" key="8">
    <source>
        <dbReference type="SMART" id="SM00014"/>
    </source>
</evidence>
<sequence>MAVPDEAGRPQRIYPIELVLVIGGALQQLVRAPSHSRRAEAARRWARHALWLTAGLSLAIVILMVGVDAFEIGLMPPRGTPSLWPVKIVTDFGKSAYVLWTLAGLLLLVALIVPLLRGAPRAILVGFGTRVQFLFLAVLVPVAIGEVLKGIIGRGRPFVGGAADPYNFSPFAWNEAYASFPSGHSITAAALGFAVSALWPRLTALMAAYVVAILVSRLVLLAHHPSDVVAGALLGLVGAMAVRYWFAARRLAFTIRLDGTIDPLPGLSWDRVKRVARGGSAP</sequence>
<evidence type="ECO:0000256" key="1">
    <source>
        <dbReference type="ARBA" id="ARBA00004651"/>
    </source>
</evidence>
<keyword evidence="6 7" id="KW-0472">Membrane</keyword>
<evidence type="ECO:0000256" key="3">
    <source>
        <dbReference type="ARBA" id="ARBA00022692"/>
    </source>
</evidence>
<comment type="subcellular location">
    <subcellularLocation>
        <location evidence="1">Cell membrane</location>
        <topology evidence="1">Multi-pass membrane protein</topology>
    </subcellularLocation>
</comment>
<accession>A0A323UN35</accession>
<feature type="transmembrane region" description="Helical" evidence="7">
    <location>
        <begin position="50"/>
        <end position="75"/>
    </location>
</feature>
<dbReference type="PANTHER" id="PTHR14969:SF62">
    <property type="entry name" value="DECAPRENYLPHOSPHORYL-5-PHOSPHORIBOSE PHOSPHATASE RV3807C-RELATED"/>
    <property type="match status" value="1"/>
</dbReference>
<feature type="domain" description="Phosphatidic acid phosphatase type 2/haloperoxidase" evidence="8">
    <location>
        <begin position="131"/>
        <end position="243"/>
    </location>
</feature>
<keyword evidence="5 7" id="KW-1133">Transmembrane helix</keyword>
<gene>
    <name evidence="9" type="ORF">DNX69_01200</name>
</gene>
<dbReference type="SMART" id="SM00014">
    <property type="entry name" value="acidPPc"/>
    <property type="match status" value="1"/>
</dbReference>
<organism evidence="9 10">
    <name type="scientific">Rhodopseudomonas palustris</name>
    <dbReference type="NCBI Taxonomy" id="1076"/>
    <lineage>
        <taxon>Bacteria</taxon>
        <taxon>Pseudomonadati</taxon>
        <taxon>Pseudomonadota</taxon>
        <taxon>Alphaproteobacteria</taxon>
        <taxon>Hyphomicrobiales</taxon>
        <taxon>Nitrobacteraceae</taxon>
        <taxon>Rhodopseudomonas</taxon>
    </lineage>
</organism>
<dbReference type="AlphaFoldDB" id="A0A323UN35"/>
<proteinExistence type="predicted"/>
<reference evidence="9 10" key="1">
    <citation type="submission" date="2018-06" db="EMBL/GenBank/DDBJ databases">
        <title>Draft Whole-Genome Sequence of the purple photosynthetic bacterium Rhodospeudomonas palustris XCP.</title>
        <authorList>
            <person name="Rayyan A."/>
            <person name="Meyer T.E."/>
            <person name="Kyndt J.A."/>
        </authorList>
    </citation>
    <scope>NUCLEOTIDE SEQUENCE [LARGE SCALE GENOMIC DNA]</scope>
    <source>
        <strain evidence="9 10">XCP</strain>
    </source>
</reference>
<keyword evidence="2" id="KW-1003">Cell membrane</keyword>
<protein>
    <submittedName>
        <fullName evidence="9">Phosphoesterase</fullName>
    </submittedName>
</protein>
<evidence type="ECO:0000256" key="7">
    <source>
        <dbReference type="SAM" id="Phobius"/>
    </source>
</evidence>
<feature type="transmembrane region" description="Helical" evidence="7">
    <location>
        <begin position="95"/>
        <end position="116"/>
    </location>
</feature>
<dbReference type="GO" id="GO:0016787">
    <property type="term" value="F:hydrolase activity"/>
    <property type="evidence" value="ECO:0007669"/>
    <property type="project" value="UniProtKB-KW"/>
</dbReference>
<evidence type="ECO:0000256" key="2">
    <source>
        <dbReference type="ARBA" id="ARBA00022475"/>
    </source>
</evidence>
<comment type="caution">
    <text evidence="9">The sequence shown here is derived from an EMBL/GenBank/DDBJ whole genome shotgun (WGS) entry which is preliminary data.</text>
</comment>
<keyword evidence="4" id="KW-0378">Hydrolase</keyword>
<evidence type="ECO:0000256" key="4">
    <source>
        <dbReference type="ARBA" id="ARBA00022801"/>
    </source>
</evidence>
<feature type="transmembrane region" description="Helical" evidence="7">
    <location>
        <begin position="228"/>
        <end position="246"/>
    </location>
</feature>
<evidence type="ECO:0000313" key="10">
    <source>
        <dbReference type="Proteomes" id="UP000248134"/>
    </source>
</evidence>
<name>A0A323UN35_RHOPL</name>
<dbReference type="InterPro" id="IPR036938">
    <property type="entry name" value="PAP2/HPO_sf"/>
</dbReference>
<evidence type="ECO:0000256" key="5">
    <source>
        <dbReference type="ARBA" id="ARBA00022989"/>
    </source>
</evidence>
<feature type="transmembrane region" description="Helical" evidence="7">
    <location>
        <begin position="123"/>
        <end position="144"/>
    </location>
</feature>
<keyword evidence="3 7" id="KW-0812">Transmembrane</keyword>
<dbReference type="OrthoDB" id="9780507at2"/>
<dbReference type="PANTHER" id="PTHR14969">
    <property type="entry name" value="SPHINGOSINE-1-PHOSPHATE PHOSPHOHYDROLASE"/>
    <property type="match status" value="1"/>
</dbReference>
<dbReference type="Pfam" id="PF01569">
    <property type="entry name" value="PAP2"/>
    <property type="match status" value="1"/>
</dbReference>
<feature type="transmembrane region" description="Helical" evidence="7">
    <location>
        <begin position="202"/>
        <end position="222"/>
    </location>
</feature>
<dbReference type="GO" id="GO:0005886">
    <property type="term" value="C:plasma membrane"/>
    <property type="evidence" value="ECO:0007669"/>
    <property type="project" value="UniProtKB-SubCell"/>
</dbReference>
<evidence type="ECO:0000256" key="6">
    <source>
        <dbReference type="ARBA" id="ARBA00023136"/>
    </source>
</evidence>
<dbReference type="SUPFAM" id="SSF48317">
    <property type="entry name" value="Acid phosphatase/Vanadium-dependent haloperoxidase"/>
    <property type="match status" value="1"/>
</dbReference>
<dbReference type="EMBL" id="QKQS01000003">
    <property type="protein sequence ID" value="PZA13707.1"/>
    <property type="molecule type" value="Genomic_DNA"/>
</dbReference>
<dbReference type="InterPro" id="IPR000326">
    <property type="entry name" value="PAP2/HPO"/>
</dbReference>